<dbReference type="PROSITE" id="PS01187">
    <property type="entry name" value="EGF_CA"/>
    <property type="match status" value="1"/>
</dbReference>
<evidence type="ECO:0000256" key="1">
    <source>
        <dbReference type="ARBA" id="ARBA00004479"/>
    </source>
</evidence>
<evidence type="ECO:0000259" key="12">
    <source>
        <dbReference type="SMART" id="SM00181"/>
    </source>
</evidence>
<keyword evidence="14" id="KW-1185">Reference proteome</keyword>
<evidence type="ECO:0000259" key="11">
    <source>
        <dbReference type="SMART" id="SM00179"/>
    </source>
</evidence>
<dbReference type="EMBL" id="MU551716">
    <property type="protein sequence ID" value="KAI5616705.1"/>
    <property type="molecule type" value="Genomic_DNA"/>
</dbReference>
<dbReference type="GO" id="GO:0030246">
    <property type="term" value="F:carbohydrate binding"/>
    <property type="evidence" value="ECO:0007669"/>
    <property type="project" value="UniProtKB-KW"/>
</dbReference>
<dbReference type="SUPFAM" id="SSF57184">
    <property type="entry name" value="Growth factor receptor domain"/>
    <property type="match status" value="1"/>
</dbReference>
<evidence type="ECO:0000256" key="4">
    <source>
        <dbReference type="ARBA" id="ARBA00022729"/>
    </source>
</evidence>
<evidence type="ECO:0000256" key="3">
    <source>
        <dbReference type="ARBA" id="ARBA00022692"/>
    </source>
</evidence>
<feature type="domain" description="EGF-like calcium-binding" evidence="11">
    <location>
        <begin position="116"/>
        <end position="155"/>
    </location>
</feature>
<dbReference type="InterPro" id="IPR000742">
    <property type="entry name" value="EGF"/>
</dbReference>
<feature type="domain" description="EGF-like" evidence="12">
    <location>
        <begin position="119"/>
        <end position="155"/>
    </location>
</feature>
<dbReference type="PANTHER" id="PTHR14789">
    <property type="entry name" value="CHONDROLECTIN VARIANT CHODLFDELTAE"/>
    <property type="match status" value="1"/>
</dbReference>
<evidence type="ECO:0000256" key="5">
    <source>
        <dbReference type="ARBA" id="ARBA00022734"/>
    </source>
</evidence>
<dbReference type="Pfam" id="PF07645">
    <property type="entry name" value="EGF_CA"/>
    <property type="match status" value="1"/>
</dbReference>
<evidence type="ECO:0000313" key="13">
    <source>
        <dbReference type="EMBL" id="KAI5616705.1"/>
    </source>
</evidence>
<dbReference type="CDD" id="cd00054">
    <property type="entry name" value="EGF_CA"/>
    <property type="match status" value="1"/>
</dbReference>
<keyword evidence="6" id="KW-0677">Repeat</keyword>
<dbReference type="InterPro" id="IPR009030">
    <property type="entry name" value="Growth_fac_rcpt_cys_sf"/>
</dbReference>
<dbReference type="Gene3D" id="3.10.100.10">
    <property type="entry name" value="Mannose-Binding Protein A, subunit A"/>
    <property type="match status" value="1"/>
</dbReference>
<evidence type="ECO:0000256" key="10">
    <source>
        <dbReference type="SAM" id="Phobius"/>
    </source>
</evidence>
<feature type="transmembrane region" description="Helical" evidence="10">
    <location>
        <begin position="255"/>
        <end position="276"/>
    </location>
</feature>
<keyword evidence="2" id="KW-0245">EGF-like domain</keyword>
<dbReference type="PROSITE" id="PS00010">
    <property type="entry name" value="ASX_HYDROXYL"/>
    <property type="match status" value="1"/>
</dbReference>
<keyword evidence="4" id="KW-0732">Signal</keyword>
<dbReference type="InterPro" id="IPR018097">
    <property type="entry name" value="EGF_Ca-bd_CS"/>
</dbReference>
<feature type="domain" description="EGF-like" evidence="12">
    <location>
        <begin position="188"/>
        <end position="223"/>
    </location>
</feature>
<comment type="subcellular location">
    <subcellularLocation>
        <location evidence="1">Membrane</location>
        <topology evidence="1">Single-pass type I membrane protein</topology>
    </subcellularLocation>
</comment>
<dbReference type="InterPro" id="IPR051505">
    <property type="entry name" value="C-type_lectin_domain"/>
</dbReference>
<dbReference type="Gene3D" id="2.10.25.10">
    <property type="entry name" value="Laminin"/>
    <property type="match status" value="2"/>
</dbReference>
<dbReference type="AlphaFoldDB" id="A0AAD5FH61"/>
<dbReference type="SMART" id="SM00179">
    <property type="entry name" value="EGF_CA"/>
    <property type="match status" value="2"/>
</dbReference>
<dbReference type="GO" id="GO:0016020">
    <property type="term" value="C:membrane"/>
    <property type="evidence" value="ECO:0007669"/>
    <property type="project" value="UniProtKB-SubCell"/>
</dbReference>
<dbReference type="InterPro" id="IPR001881">
    <property type="entry name" value="EGF-like_Ca-bd_dom"/>
</dbReference>
<evidence type="ECO:0000256" key="6">
    <source>
        <dbReference type="ARBA" id="ARBA00022737"/>
    </source>
</evidence>
<comment type="caution">
    <text evidence="13">The sequence shown here is derived from an EMBL/GenBank/DDBJ whole genome shotgun (WGS) entry which is preliminary data.</text>
</comment>
<dbReference type="SMART" id="SM00181">
    <property type="entry name" value="EGF"/>
    <property type="match status" value="2"/>
</dbReference>
<evidence type="ECO:0000313" key="14">
    <source>
        <dbReference type="Proteomes" id="UP001205998"/>
    </source>
</evidence>
<feature type="domain" description="EGF-like calcium-binding" evidence="11">
    <location>
        <begin position="185"/>
        <end position="223"/>
    </location>
</feature>
<dbReference type="PANTHER" id="PTHR14789:SF9">
    <property type="entry name" value="THROMBOMODULIN"/>
    <property type="match status" value="1"/>
</dbReference>
<keyword evidence="9" id="KW-1015">Disulfide bond</keyword>
<evidence type="ECO:0000256" key="7">
    <source>
        <dbReference type="ARBA" id="ARBA00022989"/>
    </source>
</evidence>
<organism evidence="13 14">
    <name type="scientific">Silurus asotus</name>
    <name type="common">Amur catfish</name>
    <name type="synonym">Parasilurus asotus</name>
    <dbReference type="NCBI Taxonomy" id="30991"/>
    <lineage>
        <taxon>Eukaryota</taxon>
        <taxon>Metazoa</taxon>
        <taxon>Chordata</taxon>
        <taxon>Craniata</taxon>
        <taxon>Vertebrata</taxon>
        <taxon>Euteleostomi</taxon>
        <taxon>Actinopterygii</taxon>
        <taxon>Neopterygii</taxon>
        <taxon>Teleostei</taxon>
        <taxon>Ostariophysi</taxon>
        <taxon>Siluriformes</taxon>
        <taxon>Siluridae</taxon>
        <taxon>Silurus</taxon>
    </lineage>
</organism>
<dbReference type="Proteomes" id="UP001205998">
    <property type="component" value="Unassembled WGS sequence"/>
</dbReference>
<evidence type="ECO:0000256" key="8">
    <source>
        <dbReference type="ARBA" id="ARBA00023136"/>
    </source>
</evidence>
<reference evidence="13" key="1">
    <citation type="submission" date="2018-07" db="EMBL/GenBank/DDBJ databases">
        <title>Comparative genomics of catfishes provides insights into carnivory and benthic adaptation.</title>
        <authorList>
            <person name="Zhang Y."/>
            <person name="Wang D."/>
            <person name="Peng Z."/>
            <person name="Zheng S."/>
            <person name="Shao F."/>
            <person name="Tao W."/>
        </authorList>
    </citation>
    <scope>NUCLEOTIDE SEQUENCE</scope>
    <source>
        <strain evidence="13">Chongqing</strain>
    </source>
</reference>
<name>A0AAD5FH61_SILAS</name>
<dbReference type="GO" id="GO:0005509">
    <property type="term" value="F:calcium ion binding"/>
    <property type="evidence" value="ECO:0007669"/>
    <property type="project" value="InterPro"/>
</dbReference>
<protein>
    <submittedName>
        <fullName evidence="13">Thrombomodulin-like</fullName>
    </submittedName>
</protein>
<proteinExistence type="predicted"/>
<keyword evidence="5" id="KW-0430">Lectin</keyword>
<sequence>MQADFRTAQQFCMESGGKLLKHSSAIIESLLFNKSGHYWIEAEDDCLNSRKSSRGDSVTLNRGEEDVECSSRCMSVSGHMTLTEHKCEEQVDGFLCDGIEWETCWELKTTEVQILDALDCLSDRCEYGCEEVPGGYMCTCYTNYRLSRKDPHHCEYYCDSETCPLRCPECKCPEGFVKDESDCIDINECTSNPNCAQNCTNTIGGYECSCREGFVLVNTSECVPLVNPTPLSAAIVTPSVNYTLGRAAFATSAEYLGLTFFLILVLSGLIGFLYYLQKKKSDVLLKDTDSPDQITVHETQLHS</sequence>
<keyword evidence="3 10" id="KW-0812">Transmembrane</keyword>
<dbReference type="InterPro" id="IPR000152">
    <property type="entry name" value="EGF-type_Asp/Asn_hydroxyl_site"/>
</dbReference>
<accession>A0AAD5FH61</accession>
<gene>
    <name evidence="13" type="ORF">C0J50_23634</name>
</gene>
<evidence type="ECO:0000256" key="2">
    <source>
        <dbReference type="ARBA" id="ARBA00022536"/>
    </source>
</evidence>
<dbReference type="InterPro" id="IPR016186">
    <property type="entry name" value="C-type_lectin-like/link_sf"/>
</dbReference>
<evidence type="ECO:0000256" key="9">
    <source>
        <dbReference type="ARBA" id="ARBA00023157"/>
    </source>
</evidence>
<dbReference type="InterPro" id="IPR049883">
    <property type="entry name" value="NOTCH1_EGF-like"/>
</dbReference>
<keyword evidence="7 10" id="KW-1133">Transmembrane helix</keyword>
<keyword evidence="8 10" id="KW-0472">Membrane</keyword>